<comment type="caution">
    <text evidence="2">The sequence shown here is derived from an EMBL/GenBank/DDBJ whole genome shotgun (WGS) entry which is preliminary data.</text>
</comment>
<name>A0AAV8TA16_9ROSI</name>
<evidence type="ECO:0000259" key="1">
    <source>
        <dbReference type="Pfam" id="PF12937"/>
    </source>
</evidence>
<organism evidence="2 3">
    <name type="scientific">Erythroxylum novogranatense</name>
    <dbReference type="NCBI Taxonomy" id="1862640"/>
    <lineage>
        <taxon>Eukaryota</taxon>
        <taxon>Viridiplantae</taxon>
        <taxon>Streptophyta</taxon>
        <taxon>Embryophyta</taxon>
        <taxon>Tracheophyta</taxon>
        <taxon>Spermatophyta</taxon>
        <taxon>Magnoliopsida</taxon>
        <taxon>eudicotyledons</taxon>
        <taxon>Gunneridae</taxon>
        <taxon>Pentapetalae</taxon>
        <taxon>rosids</taxon>
        <taxon>fabids</taxon>
        <taxon>Malpighiales</taxon>
        <taxon>Erythroxylaceae</taxon>
        <taxon>Erythroxylum</taxon>
    </lineage>
</organism>
<keyword evidence="3" id="KW-1185">Reference proteome</keyword>
<dbReference type="InterPro" id="IPR001810">
    <property type="entry name" value="F-box_dom"/>
</dbReference>
<accession>A0AAV8TA16</accession>
<dbReference type="AlphaFoldDB" id="A0AAV8TA16"/>
<dbReference type="Pfam" id="PF12937">
    <property type="entry name" value="F-box-like"/>
    <property type="match status" value="1"/>
</dbReference>
<dbReference type="Proteomes" id="UP001159364">
    <property type="component" value="Linkage Group LG06"/>
</dbReference>
<dbReference type="InterPro" id="IPR036047">
    <property type="entry name" value="F-box-like_dom_sf"/>
</dbReference>
<reference evidence="2 3" key="1">
    <citation type="submission" date="2021-09" db="EMBL/GenBank/DDBJ databases">
        <title>Genomic insights and catalytic innovation underlie evolution of tropane alkaloids biosynthesis.</title>
        <authorList>
            <person name="Wang Y.-J."/>
            <person name="Tian T."/>
            <person name="Huang J.-P."/>
            <person name="Huang S.-X."/>
        </authorList>
    </citation>
    <scope>NUCLEOTIDE SEQUENCE [LARGE SCALE GENOMIC DNA]</scope>
    <source>
        <strain evidence="2">KIB-2018</strain>
        <tissue evidence="2">Leaf</tissue>
    </source>
</reference>
<dbReference type="Gene3D" id="1.20.1280.50">
    <property type="match status" value="1"/>
</dbReference>
<sequence length="241" mass="28371">MSSSNLPDELWRQILEIGIRNSKFTYKDLCCISISCRRLRRLSSEDSLWSHLLFSDFAQPFTASAKSVYKIRYEKEKGRKLAAHRRAVLRAESQIMERQRRTVEIQNLLRLETQKMRAAANEFSNLHKIRQASLALNVWQPEVIRSRQKQMVEQCSVPVESRLHSLEMELKLCKHQISGFKKAYRDEIQRLETAKQELASLKYHPLRDYKSTDICEGGECNKRRKKLKFWINAPDPDGNHH</sequence>
<protein>
    <recommendedName>
        <fullName evidence="1">F-box domain-containing protein</fullName>
    </recommendedName>
</protein>
<evidence type="ECO:0000313" key="2">
    <source>
        <dbReference type="EMBL" id="KAJ8763141.1"/>
    </source>
</evidence>
<gene>
    <name evidence="2" type="ORF">K2173_025526</name>
</gene>
<feature type="domain" description="F-box" evidence="1">
    <location>
        <begin position="4"/>
        <end position="54"/>
    </location>
</feature>
<dbReference type="EMBL" id="JAIWQS010000006">
    <property type="protein sequence ID" value="KAJ8763141.1"/>
    <property type="molecule type" value="Genomic_DNA"/>
</dbReference>
<evidence type="ECO:0000313" key="3">
    <source>
        <dbReference type="Proteomes" id="UP001159364"/>
    </source>
</evidence>
<proteinExistence type="predicted"/>
<dbReference type="SUPFAM" id="SSF81383">
    <property type="entry name" value="F-box domain"/>
    <property type="match status" value="1"/>
</dbReference>